<dbReference type="AlphaFoldDB" id="A0A4R8M1N6"/>
<evidence type="ECO:0000256" key="2">
    <source>
        <dbReference type="ARBA" id="ARBA00023239"/>
    </source>
</evidence>
<dbReference type="Pfam" id="PF04295">
    <property type="entry name" value="GD_AH_second"/>
    <property type="match status" value="1"/>
</dbReference>
<name>A0A4R8M1N6_9BACT</name>
<gene>
    <name evidence="5" type="ORF">C8D99_1188</name>
</gene>
<keyword evidence="2" id="KW-0456">Lyase</keyword>
<evidence type="ECO:0000259" key="4">
    <source>
        <dbReference type="Pfam" id="PF20629"/>
    </source>
</evidence>
<evidence type="ECO:0000259" key="3">
    <source>
        <dbReference type="Pfam" id="PF04295"/>
    </source>
</evidence>
<dbReference type="InterPro" id="IPR052172">
    <property type="entry name" value="UxaA_altronate/galactarate_dh"/>
</dbReference>
<dbReference type="Proteomes" id="UP000295066">
    <property type="component" value="Unassembled WGS sequence"/>
</dbReference>
<dbReference type="RefSeq" id="WP_243833915.1">
    <property type="nucleotide sequence ID" value="NZ_SORI01000018.1"/>
</dbReference>
<dbReference type="GO" id="GO:0019698">
    <property type="term" value="P:D-galacturonate catabolic process"/>
    <property type="evidence" value="ECO:0007669"/>
    <property type="project" value="TreeGrafter"/>
</dbReference>
<feature type="domain" description="D-galactarate/Altronate dehydratase C-terminal" evidence="4">
    <location>
        <begin position="143"/>
        <end position="383"/>
    </location>
</feature>
<dbReference type="PANTHER" id="PTHR30536:SF5">
    <property type="entry name" value="ALTRONATE DEHYDRATASE"/>
    <property type="match status" value="1"/>
</dbReference>
<comment type="caution">
    <text evidence="5">The sequence shown here is derived from an EMBL/GenBank/DDBJ whole genome shotgun (WGS) entry which is preliminary data.</text>
</comment>
<dbReference type="EMBL" id="SORI01000018">
    <property type="protein sequence ID" value="TDY56652.1"/>
    <property type="molecule type" value="Genomic_DNA"/>
</dbReference>
<evidence type="ECO:0000313" key="5">
    <source>
        <dbReference type="EMBL" id="TDY56652.1"/>
    </source>
</evidence>
<dbReference type="GO" id="GO:0016829">
    <property type="term" value="F:lyase activity"/>
    <property type="evidence" value="ECO:0007669"/>
    <property type="project" value="UniProtKB-KW"/>
</dbReference>
<feature type="domain" description="D-galactarate/Altronate dehydratase second" evidence="3">
    <location>
        <begin position="6"/>
        <end position="133"/>
    </location>
</feature>
<dbReference type="InterPro" id="IPR007392">
    <property type="entry name" value="GD_AH_second"/>
</dbReference>
<reference evidence="5 6" key="1">
    <citation type="submission" date="2019-03" db="EMBL/GenBank/DDBJ databases">
        <title>Genomic Encyclopedia of Type Strains, Phase IV (KMG-IV): sequencing the most valuable type-strain genomes for metagenomic binning, comparative biology and taxonomic classification.</title>
        <authorList>
            <person name="Goeker M."/>
        </authorList>
    </citation>
    <scope>NUCLEOTIDE SEQUENCE [LARGE SCALE GENOMIC DNA]</scope>
    <source>
        <strain evidence="5 6">DSM 25964</strain>
    </source>
</reference>
<dbReference type="InterPro" id="IPR048332">
    <property type="entry name" value="GD_AH_C"/>
</dbReference>
<comment type="similarity">
    <text evidence="1">Belongs to the UxaA family.</text>
</comment>
<accession>A0A4R8M1N6</accession>
<evidence type="ECO:0000313" key="6">
    <source>
        <dbReference type="Proteomes" id="UP000295066"/>
    </source>
</evidence>
<protein>
    <submittedName>
        <fullName evidence="5">Altronate dehydratase large subunit</fullName>
    </submittedName>
</protein>
<organism evidence="5 6">
    <name type="scientific">Aminivibrio pyruvatiphilus</name>
    <dbReference type="NCBI Taxonomy" id="1005740"/>
    <lineage>
        <taxon>Bacteria</taxon>
        <taxon>Thermotogati</taxon>
        <taxon>Synergistota</taxon>
        <taxon>Synergistia</taxon>
        <taxon>Synergistales</taxon>
        <taxon>Aminobacteriaceae</taxon>
        <taxon>Aminivibrio</taxon>
    </lineage>
</organism>
<evidence type="ECO:0000256" key="1">
    <source>
        <dbReference type="ARBA" id="ARBA00010986"/>
    </source>
</evidence>
<dbReference type="Pfam" id="PF20629">
    <property type="entry name" value="GD_AH_C"/>
    <property type="match status" value="1"/>
</dbReference>
<proteinExistence type="inferred from homology"/>
<sequence length="386" mass="39905">MKKIMAYRRPDGSVGVRNKVLILPSVVCAAETARMIAMQVQGTVALQNHLGCGQIGRDARMTIDTLVGLGKNPNVFAVLVVGLGCETARPKEVAAAIAESGKPVECVVIQEAGGSLNAVSQGVRLAMDLAARASLEQRVPCDVSDLVVAVECGGSDPTSGVAANPSVGSACDRVVRAGGTVILSETTELIGAEHILAARSVSPEVGEQLCSICRQMEQRALDMGTSLRGGNPSPGNIAGGLTTLEEKSLGCVHKAGTSVLQEVLPYGAAPTKKGLVMMDTPGFDVDSVTGMVAGGAQICVFTTGLGTPVGNPIAPVIKVTGNPSTFSKMRDNMDINAGVILEEEMTIDDMGGTIFEEIIAVANGKQTRAEILGYCESSFWRCGTCV</sequence>
<dbReference type="PANTHER" id="PTHR30536">
    <property type="entry name" value="ALTRONATE/GALACTARATE DEHYDRATASE"/>
    <property type="match status" value="1"/>
</dbReference>
<keyword evidence="6" id="KW-1185">Reference proteome</keyword>